<sequence length="57" mass="6634">MFMVSRRPRTFQWQVLGAIVGFGKAVQDLHRRSCDEETRPWRCSSTLCLLPYSCISL</sequence>
<dbReference type="EMBL" id="JAENGZ010000937">
    <property type="protein sequence ID" value="KAG6952242.1"/>
    <property type="molecule type" value="Genomic_DNA"/>
</dbReference>
<dbReference type="Proteomes" id="UP000688947">
    <property type="component" value="Unassembled WGS sequence"/>
</dbReference>
<comment type="caution">
    <text evidence="1">The sequence shown here is derived from an EMBL/GenBank/DDBJ whole genome shotgun (WGS) entry which is preliminary data.</text>
</comment>
<name>A0A8T1U219_9STRA</name>
<protein>
    <submittedName>
        <fullName evidence="1">Uncharacterized protein</fullName>
    </submittedName>
</protein>
<accession>A0A8T1U219</accession>
<gene>
    <name evidence="1" type="ORF">JG687_00013127</name>
</gene>
<proteinExistence type="predicted"/>
<organism evidence="1 2">
    <name type="scientific">Phytophthora cactorum</name>
    <dbReference type="NCBI Taxonomy" id="29920"/>
    <lineage>
        <taxon>Eukaryota</taxon>
        <taxon>Sar</taxon>
        <taxon>Stramenopiles</taxon>
        <taxon>Oomycota</taxon>
        <taxon>Peronosporomycetes</taxon>
        <taxon>Peronosporales</taxon>
        <taxon>Peronosporaceae</taxon>
        <taxon>Phytophthora</taxon>
    </lineage>
</organism>
<dbReference type="AlphaFoldDB" id="A0A8T1U219"/>
<reference evidence="1" key="1">
    <citation type="submission" date="2021-01" db="EMBL/GenBank/DDBJ databases">
        <title>Phytophthora aleatoria, a newly-described species from Pinus radiata is distinct from Phytophthora cactorum isolates based on comparative genomics.</title>
        <authorList>
            <person name="Mcdougal R."/>
            <person name="Panda P."/>
            <person name="Williams N."/>
            <person name="Studholme D.J."/>
        </authorList>
    </citation>
    <scope>NUCLEOTIDE SEQUENCE</scope>
    <source>
        <strain evidence="1">NZFS 3830</strain>
    </source>
</reference>
<evidence type="ECO:0000313" key="1">
    <source>
        <dbReference type="EMBL" id="KAG6952242.1"/>
    </source>
</evidence>
<evidence type="ECO:0000313" key="2">
    <source>
        <dbReference type="Proteomes" id="UP000688947"/>
    </source>
</evidence>